<evidence type="ECO:0000313" key="1">
    <source>
        <dbReference type="EMBL" id="KIM79717.1"/>
    </source>
</evidence>
<dbReference type="AlphaFoldDB" id="A0A0C3BQZ1"/>
<reference evidence="1 2" key="1">
    <citation type="submission" date="2014-04" db="EMBL/GenBank/DDBJ databases">
        <authorList>
            <consortium name="DOE Joint Genome Institute"/>
            <person name="Kuo A."/>
            <person name="Tarkka M."/>
            <person name="Buscot F."/>
            <person name="Kohler A."/>
            <person name="Nagy L.G."/>
            <person name="Floudas D."/>
            <person name="Copeland A."/>
            <person name="Barry K.W."/>
            <person name="Cichocki N."/>
            <person name="Veneault-Fourrey C."/>
            <person name="LaButti K."/>
            <person name="Lindquist E.A."/>
            <person name="Lipzen A."/>
            <person name="Lundell T."/>
            <person name="Morin E."/>
            <person name="Murat C."/>
            <person name="Sun H."/>
            <person name="Tunlid A."/>
            <person name="Henrissat B."/>
            <person name="Grigoriev I.V."/>
            <person name="Hibbett D.S."/>
            <person name="Martin F."/>
            <person name="Nordberg H.P."/>
            <person name="Cantor M.N."/>
            <person name="Hua S.X."/>
        </authorList>
    </citation>
    <scope>NUCLEOTIDE SEQUENCE [LARGE SCALE GENOMIC DNA]</scope>
    <source>
        <strain evidence="1 2">F 1598</strain>
    </source>
</reference>
<dbReference type="STRING" id="765440.A0A0C3BQZ1"/>
<dbReference type="EMBL" id="KN833008">
    <property type="protein sequence ID" value="KIM79717.1"/>
    <property type="molecule type" value="Genomic_DNA"/>
</dbReference>
<gene>
    <name evidence="1" type="ORF">PILCRDRAFT_553847</name>
</gene>
<dbReference type="HOGENOM" id="CLU_512995_0_0_1"/>
<sequence length="531" mass="59572">MTLNTQFTPVVAVADMVKLGSIQAVFFLLWKYIISDGTRGLSSVLAMASHPTLSLENCIPLLYGIPFRMREPTGQPAEIQMPSKEKRFRTTLDTLAALCVSEAQQEFAVSLSGTAAGVTLYVSQTGATPHHVAEHLIRIRTLLVKLKAEQSSPSAISTSLDPSDPGSIVSQLGVVIYRHSFPKFRHRFMRKQEAFFLAYQKIIASGQLVAKADQAICQVLFDSFTILRDVLEGISQPDDVTIHAIVAMLCGVYDHWQSYVDENSHDSMLSLWDRYGRFFPLATFLEKVFLFHAHLSTLLSIGMSDHYAIFLDGMFNVQVVEAQHKDVLIEVTSGAVGQTVSAICSYSSVTEEEVYNFMVGNILARAKARGKELPSQARPENCVKLLYRDTAVHCECVLVAHHYHNPRVPVLDYIGLSKRPCFACYAYIRAFNEVALDEKHGRTIFRMRSDRDTICFPWTSPTLAPASMDSFIREKMAVRFLYPAINRYAQKVGEELYSTREAAKIDKSPFDEMLGRDLEGAIARFKAHCRR</sequence>
<protein>
    <submittedName>
        <fullName evidence="1">Uncharacterized protein</fullName>
    </submittedName>
</protein>
<dbReference type="Pfam" id="PF14441">
    <property type="entry name" value="OTT_1508_deam"/>
    <property type="match status" value="1"/>
</dbReference>
<proteinExistence type="predicted"/>
<keyword evidence="2" id="KW-1185">Reference proteome</keyword>
<organism evidence="1 2">
    <name type="scientific">Piloderma croceum (strain F 1598)</name>
    <dbReference type="NCBI Taxonomy" id="765440"/>
    <lineage>
        <taxon>Eukaryota</taxon>
        <taxon>Fungi</taxon>
        <taxon>Dikarya</taxon>
        <taxon>Basidiomycota</taxon>
        <taxon>Agaricomycotina</taxon>
        <taxon>Agaricomycetes</taxon>
        <taxon>Agaricomycetidae</taxon>
        <taxon>Atheliales</taxon>
        <taxon>Atheliaceae</taxon>
        <taxon>Piloderma</taxon>
    </lineage>
</organism>
<reference evidence="2" key="2">
    <citation type="submission" date="2015-01" db="EMBL/GenBank/DDBJ databases">
        <title>Evolutionary Origins and Diversification of the Mycorrhizal Mutualists.</title>
        <authorList>
            <consortium name="DOE Joint Genome Institute"/>
            <consortium name="Mycorrhizal Genomics Consortium"/>
            <person name="Kohler A."/>
            <person name="Kuo A."/>
            <person name="Nagy L.G."/>
            <person name="Floudas D."/>
            <person name="Copeland A."/>
            <person name="Barry K.W."/>
            <person name="Cichocki N."/>
            <person name="Veneault-Fourrey C."/>
            <person name="LaButti K."/>
            <person name="Lindquist E.A."/>
            <person name="Lipzen A."/>
            <person name="Lundell T."/>
            <person name="Morin E."/>
            <person name="Murat C."/>
            <person name="Riley R."/>
            <person name="Ohm R."/>
            <person name="Sun H."/>
            <person name="Tunlid A."/>
            <person name="Henrissat B."/>
            <person name="Grigoriev I.V."/>
            <person name="Hibbett D.S."/>
            <person name="Martin F."/>
        </authorList>
    </citation>
    <scope>NUCLEOTIDE SEQUENCE [LARGE SCALE GENOMIC DNA]</scope>
    <source>
        <strain evidence="2">F 1598</strain>
    </source>
</reference>
<dbReference type="Proteomes" id="UP000054166">
    <property type="component" value="Unassembled WGS sequence"/>
</dbReference>
<dbReference type="OrthoDB" id="3007155at2759"/>
<accession>A0A0C3BQZ1</accession>
<dbReference type="InterPro" id="IPR027796">
    <property type="entry name" value="OTT_1508_deam-like"/>
</dbReference>
<evidence type="ECO:0000313" key="2">
    <source>
        <dbReference type="Proteomes" id="UP000054166"/>
    </source>
</evidence>
<name>A0A0C3BQZ1_PILCF</name>
<dbReference type="InParanoid" id="A0A0C3BQZ1"/>